<dbReference type="InterPro" id="IPR026748">
    <property type="entry name" value="Clarin"/>
</dbReference>
<proteinExistence type="inferred from homology"/>
<dbReference type="Ensembl" id="ENSLLET00000035949.1">
    <property type="protein sequence ID" value="ENSLLEP00000034630.1"/>
    <property type="gene ID" value="ENSLLEG00000021898.1"/>
</dbReference>
<feature type="transmembrane region" description="Helical" evidence="6">
    <location>
        <begin position="54"/>
        <end position="78"/>
    </location>
</feature>
<organism evidence="7 8">
    <name type="scientific">Leptobrachium leishanense</name>
    <name type="common">Leishan spiny toad</name>
    <dbReference type="NCBI Taxonomy" id="445787"/>
    <lineage>
        <taxon>Eukaryota</taxon>
        <taxon>Metazoa</taxon>
        <taxon>Chordata</taxon>
        <taxon>Craniata</taxon>
        <taxon>Vertebrata</taxon>
        <taxon>Euteleostomi</taxon>
        <taxon>Amphibia</taxon>
        <taxon>Batrachia</taxon>
        <taxon>Anura</taxon>
        <taxon>Pelobatoidea</taxon>
        <taxon>Megophryidae</taxon>
        <taxon>Leptobrachium</taxon>
    </lineage>
</organism>
<evidence type="ECO:0000313" key="8">
    <source>
        <dbReference type="Proteomes" id="UP000694569"/>
    </source>
</evidence>
<dbReference type="OrthoDB" id="9450082at2759"/>
<dbReference type="GO" id="GO:0007605">
    <property type="term" value="P:sensory perception of sound"/>
    <property type="evidence" value="ECO:0007669"/>
    <property type="project" value="UniProtKB-ARBA"/>
</dbReference>
<accession>A0A8C5QBW1</accession>
<sequence>ARLPALFSCSHKQLHFFETVRFVSFTLILTFWLTRSKQFTPFHCQRITYTVYQCHILCNSVYIPYIFTLSIISVFQLLDASVSLKAIHSLVILYLVVGLLASFLGSATTCLNSVNNPYLTFLGPLGVYVWSSISCGFVLLGIIFFASNTELNDMPLYIANVLDASNDRYYRNENTYGYSFWLLLLTIFLNIATVGVIYYYQHARYTKKEAHRPLCKTL</sequence>
<evidence type="ECO:0000256" key="1">
    <source>
        <dbReference type="ARBA" id="ARBA00004141"/>
    </source>
</evidence>
<feature type="transmembrane region" description="Helical" evidence="6">
    <location>
        <begin position="178"/>
        <end position="200"/>
    </location>
</feature>
<dbReference type="Pfam" id="PF25807">
    <property type="entry name" value="Clarin-2"/>
    <property type="match status" value="1"/>
</dbReference>
<name>A0A8C5QBW1_9ANUR</name>
<comment type="subcellular location">
    <subcellularLocation>
        <location evidence="1">Membrane</location>
        <topology evidence="1">Multi-pass membrane protein</topology>
    </subcellularLocation>
</comment>
<reference evidence="7" key="1">
    <citation type="submission" date="2025-08" db="UniProtKB">
        <authorList>
            <consortium name="Ensembl"/>
        </authorList>
    </citation>
    <scope>IDENTIFICATION</scope>
</reference>
<gene>
    <name evidence="7" type="primary">CLRN3</name>
</gene>
<evidence type="ECO:0000256" key="4">
    <source>
        <dbReference type="ARBA" id="ARBA00022989"/>
    </source>
</evidence>
<comment type="similarity">
    <text evidence="2">Belongs to the clarin family.</text>
</comment>
<evidence type="ECO:0000256" key="3">
    <source>
        <dbReference type="ARBA" id="ARBA00022692"/>
    </source>
</evidence>
<feature type="transmembrane region" description="Helical" evidence="6">
    <location>
        <begin position="14"/>
        <end position="33"/>
    </location>
</feature>
<dbReference type="Gene3D" id="1.20.140.150">
    <property type="match status" value="1"/>
</dbReference>
<protein>
    <submittedName>
        <fullName evidence="7">Clarin 3</fullName>
    </submittedName>
</protein>
<keyword evidence="5 6" id="KW-0472">Membrane</keyword>
<dbReference type="GeneTree" id="ENSGT00850000132319"/>
<evidence type="ECO:0000256" key="5">
    <source>
        <dbReference type="ARBA" id="ARBA00023136"/>
    </source>
</evidence>
<evidence type="ECO:0000256" key="6">
    <source>
        <dbReference type="SAM" id="Phobius"/>
    </source>
</evidence>
<feature type="transmembrane region" description="Helical" evidence="6">
    <location>
        <begin position="118"/>
        <end position="146"/>
    </location>
</feature>
<dbReference type="PANTHER" id="PTHR31548">
    <property type="entry name" value="CLARIN"/>
    <property type="match status" value="1"/>
</dbReference>
<feature type="transmembrane region" description="Helical" evidence="6">
    <location>
        <begin position="90"/>
        <end position="111"/>
    </location>
</feature>
<keyword evidence="8" id="KW-1185">Reference proteome</keyword>
<dbReference type="GO" id="GO:0016020">
    <property type="term" value="C:membrane"/>
    <property type="evidence" value="ECO:0007669"/>
    <property type="project" value="UniProtKB-SubCell"/>
</dbReference>
<keyword evidence="3 6" id="KW-0812">Transmembrane</keyword>
<evidence type="ECO:0000256" key="2">
    <source>
        <dbReference type="ARBA" id="ARBA00005787"/>
    </source>
</evidence>
<dbReference type="Proteomes" id="UP000694569">
    <property type="component" value="Unplaced"/>
</dbReference>
<dbReference type="PANTHER" id="PTHR31548:SF3">
    <property type="entry name" value="CLARIN-3"/>
    <property type="match status" value="1"/>
</dbReference>
<dbReference type="AlphaFoldDB" id="A0A8C5QBW1"/>
<evidence type="ECO:0000313" key="7">
    <source>
        <dbReference type="Ensembl" id="ENSLLEP00000034630.1"/>
    </source>
</evidence>
<keyword evidence="4 6" id="KW-1133">Transmembrane helix</keyword>
<reference evidence="7" key="2">
    <citation type="submission" date="2025-09" db="UniProtKB">
        <authorList>
            <consortium name="Ensembl"/>
        </authorList>
    </citation>
    <scope>IDENTIFICATION</scope>
</reference>